<evidence type="ECO:0000256" key="2">
    <source>
        <dbReference type="ARBA" id="ARBA00022679"/>
    </source>
</evidence>
<dbReference type="InterPro" id="IPR005790">
    <property type="entry name" value="DNA_polIII_delta"/>
</dbReference>
<dbReference type="RefSeq" id="WP_284358893.1">
    <property type="nucleotide sequence ID" value="NZ_BPFZ01000002.1"/>
</dbReference>
<dbReference type="NCBIfam" id="TIGR01128">
    <property type="entry name" value="holA"/>
    <property type="match status" value="1"/>
</dbReference>
<organism evidence="8 9">
    <name type="scientific">Candidatus Phycosocius spiralis</name>
    <dbReference type="NCBI Taxonomy" id="2815099"/>
    <lineage>
        <taxon>Bacteria</taxon>
        <taxon>Pseudomonadati</taxon>
        <taxon>Pseudomonadota</taxon>
        <taxon>Alphaproteobacteria</taxon>
        <taxon>Caulobacterales</taxon>
        <taxon>Caulobacterales incertae sedis</taxon>
        <taxon>Candidatus Phycosocius</taxon>
    </lineage>
</organism>
<keyword evidence="5" id="KW-0239">DNA-directed DNA polymerase</keyword>
<dbReference type="Gene3D" id="1.10.8.60">
    <property type="match status" value="1"/>
</dbReference>
<evidence type="ECO:0000256" key="3">
    <source>
        <dbReference type="ARBA" id="ARBA00022695"/>
    </source>
</evidence>
<comment type="caution">
    <text evidence="8">The sequence shown here is derived from an EMBL/GenBank/DDBJ whole genome shotgun (WGS) entry which is preliminary data.</text>
</comment>
<proteinExistence type="inferred from homology"/>
<protein>
    <recommendedName>
        <fullName evidence="1">DNA-directed DNA polymerase</fullName>
        <ecNumber evidence="1">2.7.7.7</ecNumber>
    </recommendedName>
</protein>
<evidence type="ECO:0000313" key="8">
    <source>
        <dbReference type="EMBL" id="GIU66378.1"/>
    </source>
</evidence>
<name>A0ABQ4PUI5_9PROT</name>
<dbReference type="PANTHER" id="PTHR34388">
    <property type="entry name" value="DNA POLYMERASE III SUBUNIT DELTA"/>
    <property type="match status" value="1"/>
</dbReference>
<dbReference type="InterPro" id="IPR027417">
    <property type="entry name" value="P-loop_NTPase"/>
</dbReference>
<dbReference type="Gene3D" id="1.20.272.10">
    <property type="match status" value="1"/>
</dbReference>
<keyword evidence="3" id="KW-0548">Nucleotidyltransferase</keyword>
<sequence>MKLTGLAATKAAIRDLSPHFVILSGPDGGLLRRLAQAIAARHQKHDPQLEFQRFSEEDVRANPSCIEEAIGSASLFGGAAIAYVRVSGEKDASTLAALLEVADKGGPLPQGVLILDVGDIGRSSKSRKLFEVSPHAWSLQLYETSRDELLGIAREEAKAAGVSIDADALSAVVEVVAQDSDSMASEVQKLALYAGAGGVIDLAAVKAVGSGGREAGLDEAIDAAFSGHRALCAKRLEQALGSGANPVAILNGVGRRIRLLLQIRAGVEAGDKADEIVKHPRMGIFWKRQGEMVRQAGLWGRTALEDALSATLLADSQVKRAGSPDVALVETLLIRIATRAARMCER</sequence>
<keyword evidence="2" id="KW-0808">Transferase</keyword>
<dbReference type="PANTHER" id="PTHR34388:SF1">
    <property type="entry name" value="DNA POLYMERASE III SUBUNIT DELTA"/>
    <property type="match status" value="1"/>
</dbReference>
<dbReference type="SUPFAM" id="SSF48019">
    <property type="entry name" value="post-AAA+ oligomerization domain-like"/>
    <property type="match status" value="1"/>
</dbReference>
<reference evidence="8" key="1">
    <citation type="submission" date="2021-05" db="EMBL/GenBank/DDBJ databases">
        <authorList>
            <person name="Tanabe Y."/>
        </authorList>
    </citation>
    <scope>NUCLEOTIDE SEQUENCE</scope>
    <source>
        <strain evidence="8">BOTRYCO-1</strain>
    </source>
</reference>
<keyword evidence="9" id="KW-1185">Reference proteome</keyword>
<gene>
    <name evidence="8" type="primary">holA</name>
    <name evidence="8" type="ORF">PsB1_0532</name>
</gene>
<keyword evidence="4" id="KW-0235">DNA replication</keyword>
<dbReference type="SUPFAM" id="SSF52540">
    <property type="entry name" value="P-loop containing nucleoside triphosphate hydrolases"/>
    <property type="match status" value="1"/>
</dbReference>
<evidence type="ECO:0000256" key="4">
    <source>
        <dbReference type="ARBA" id="ARBA00022705"/>
    </source>
</evidence>
<evidence type="ECO:0000256" key="1">
    <source>
        <dbReference type="ARBA" id="ARBA00012417"/>
    </source>
</evidence>
<evidence type="ECO:0000256" key="5">
    <source>
        <dbReference type="ARBA" id="ARBA00022932"/>
    </source>
</evidence>
<dbReference type="EC" id="2.7.7.7" evidence="1"/>
<comment type="similarity">
    <text evidence="6">Belongs to the DNA polymerase HolA subunit family.</text>
</comment>
<evidence type="ECO:0000256" key="6">
    <source>
        <dbReference type="ARBA" id="ARBA00034754"/>
    </source>
</evidence>
<accession>A0ABQ4PUI5</accession>
<evidence type="ECO:0000256" key="7">
    <source>
        <dbReference type="ARBA" id="ARBA00049244"/>
    </source>
</evidence>
<dbReference type="EMBL" id="BPFZ01000002">
    <property type="protein sequence ID" value="GIU66378.1"/>
    <property type="molecule type" value="Genomic_DNA"/>
</dbReference>
<reference evidence="8" key="2">
    <citation type="journal article" date="2023" name="ISME Commun">
        <title>Characterization of a bloom-associated alphaproteobacterial lineage, 'Candidatus Phycosocius': insights into freshwater algal-bacterial interactions.</title>
        <authorList>
            <person name="Tanabe Y."/>
            <person name="Yamaguchi H."/>
            <person name="Yoshida M."/>
            <person name="Kai A."/>
            <person name="Okazaki Y."/>
        </authorList>
    </citation>
    <scope>NUCLEOTIDE SEQUENCE</scope>
    <source>
        <strain evidence="8">BOTRYCO-1</strain>
    </source>
</reference>
<dbReference type="Proteomes" id="UP001161064">
    <property type="component" value="Unassembled WGS sequence"/>
</dbReference>
<dbReference type="InterPro" id="IPR008921">
    <property type="entry name" value="DNA_pol3_clamp-load_cplx_C"/>
</dbReference>
<evidence type="ECO:0000313" key="9">
    <source>
        <dbReference type="Proteomes" id="UP001161064"/>
    </source>
</evidence>
<comment type="catalytic activity">
    <reaction evidence="7">
        <text>DNA(n) + a 2'-deoxyribonucleoside 5'-triphosphate = DNA(n+1) + diphosphate</text>
        <dbReference type="Rhea" id="RHEA:22508"/>
        <dbReference type="Rhea" id="RHEA-COMP:17339"/>
        <dbReference type="Rhea" id="RHEA-COMP:17340"/>
        <dbReference type="ChEBI" id="CHEBI:33019"/>
        <dbReference type="ChEBI" id="CHEBI:61560"/>
        <dbReference type="ChEBI" id="CHEBI:173112"/>
        <dbReference type="EC" id="2.7.7.7"/>
    </reaction>
</comment>